<organism evidence="4 5">
    <name type="scientific">Shewanella sairae</name>
    <dbReference type="NCBI Taxonomy" id="190310"/>
    <lineage>
        <taxon>Bacteria</taxon>
        <taxon>Pseudomonadati</taxon>
        <taxon>Pseudomonadota</taxon>
        <taxon>Gammaproteobacteria</taxon>
        <taxon>Alteromonadales</taxon>
        <taxon>Shewanellaceae</taxon>
        <taxon>Shewanella</taxon>
    </lineage>
</organism>
<gene>
    <name evidence="4" type="ORF">TUM4438_25900</name>
</gene>
<proteinExistence type="predicted"/>
<dbReference type="SUPFAM" id="SSF53474">
    <property type="entry name" value="alpha/beta-Hydrolases"/>
    <property type="match status" value="1"/>
</dbReference>
<evidence type="ECO:0000256" key="1">
    <source>
        <dbReference type="ARBA" id="ARBA00022801"/>
    </source>
</evidence>
<accession>A0ABQ4PIR3</accession>
<dbReference type="InterPro" id="IPR029058">
    <property type="entry name" value="AB_hydrolase_fold"/>
</dbReference>
<comment type="caution">
    <text evidence="4">The sequence shown here is derived from an EMBL/GenBank/DDBJ whole genome shotgun (WGS) entry which is preliminary data.</text>
</comment>
<sequence>MLHGMYSQLHARVAPALWRHKRVAIAVLLGAGFTIPAAHADSATLATTASNQQACYVDGLSEQMQCGSISVPENYAKPNGKQIQIHYVVMPSTKPNNKSTALLAIAGGPGQSAIENAKGFDRMLSKVRQTEDVILIDQRGTGQSNALQCVGDAFDSALAIDESLFDTRVETQKCLDELDADVTQYGSLNALKDFEAVRAHLGYQKLNLYGVSYGTRMAQLYMRHYPQSLATVTLDGVVPMQQSVLAIGNAIARAFDLLIEDCSNNELCHKQFPDLKADLDKVDAELTQAPQISLVPDPLTGEATKLTMTRSKFKGALRMALYSPATRSLIPHAIHQAANGNFQPITGLYAMSMDNVGIAMGMHASVVCGEDWQRLTPELREQTNQSYFGHEMLKTFAQSCEVWNMPAVDANFSDAIASDIPTLLLSGELDPATPPSWGELAMEKLTNAKHFVAPYATHGVAYQSCGNDLIAELVDKGSVADLDAECLSEDIRRNFYLNASTVEAIPSDDSSKPDEQTALNQ</sequence>
<dbReference type="EMBL" id="BPEY01000045">
    <property type="protein sequence ID" value="GIU47267.1"/>
    <property type="molecule type" value="Genomic_DNA"/>
</dbReference>
<dbReference type="PANTHER" id="PTHR43798">
    <property type="entry name" value="MONOACYLGLYCEROL LIPASE"/>
    <property type="match status" value="1"/>
</dbReference>
<dbReference type="PRINTS" id="PR00793">
    <property type="entry name" value="PROAMNOPTASE"/>
</dbReference>
<dbReference type="InterPro" id="IPR002410">
    <property type="entry name" value="Peptidase_S33"/>
</dbReference>
<evidence type="ECO:0000259" key="3">
    <source>
        <dbReference type="Pfam" id="PF08386"/>
    </source>
</evidence>
<dbReference type="RefSeq" id="WP_220781579.1">
    <property type="nucleotide sequence ID" value="NZ_BPEY01000045.1"/>
</dbReference>
<evidence type="ECO:0000313" key="4">
    <source>
        <dbReference type="EMBL" id="GIU47267.1"/>
    </source>
</evidence>
<keyword evidence="1" id="KW-0378">Hydrolase</keyword>
<dbReference type="Pfam" id="PF08386">
    <property type="entry name" value="Abhydrolase_4"/>
    <property type="match status" value="1"/>
</dbReference>
<protein>
    <submittedName>
        <fullName evidence="4">Transporter</fullName>
    </submittedName>
</protein>
<name>A0ABQ4PIR3_9GAMM</name>
<dbReference type="PANTHER" id="PTHR43798:SF27">
    <property type="entry name" value="HYDROLASE ALPHA_BETA HYDROLASE FOLD FAMILY"/>
    <property type="match status" value="1"/>
</dbReference>
<keyword evidence="5" id="KW-1185">Reference proteome</keyword>
<dbReference type="Proteomes" id="UP000887104">
    <property type="component" value="Unassembled WGS sequence"/>
</dbReference>
<feature type="signal peptide" evidence="2">
    <location>
        <begin position="1"/>
        <end position="40"/>
    </location>
</feature>
<feature type="domain" description="Peptidase S33 tripeptidyl aminopeptidase-like C-terminal" evidence="3">
    <location>
        <begin position="386"/>
        <end position="486"/>
    </location>
</feature>
<dbReference type="Gene3D" id="3.40.50.1820">
    <property type="entry name" value="alpha/beta hydrolase"/>
    <property type="match status" value="1"/>
</dbReference>
<dbReference type="InterPro" id="IPR013595">
    <property type="entry name" value="Pept_S33_TAP-like_C"/>
</dbReference>
<dbReference type="InterPro" id="IPR050266">
    <property type="entry name" value="AB_hydrolase_sf"/>
</dbReference>
<evidence type="ECO:0000256" key="2">
    <source>
        <dbReference type="SAM" id="SignalP"/>
    </source>
</evidence>
<reference evidence="4" key="1">
    <citation type="submission" date="2021-05" db="EMBL/GenBank/DDBJ databases">
        <title>Molecular characterization for Shewanella algae harboring chromosomal blaOXA-55-like strains isolated from clinical and environment sample.</title>
        <authorList>
            <person name="Ohama Y."/>
            <person name="Aoki K."/>
            <person name="Harada S."/>
            <person name="Moriya K."/>
            <person name="Ishii Y."/>
            <person name="Tateda K."/>
        </authorList>
    </citation>
    <scope>NUCLEOTIDE SEQUENCE</scope>
    <source>
        <strain evidence="4">JCM 11563</strain>
    </source>
</reference>
<evidence type="ECO:0000313" key="5">
    <source>
        <dbReference type="Proteomes" id="UP000887104"/>
    </source>
</evidence>
<keyword evidence="2" id="KW-0732">Signal</keyword>
<feature type="chain" id="PRO_5045591602" evidence="2">
    <location>
        <begin position="41"/>
        <end position="521"/>
    </location>
</feature>